<dbReference type="GO" id="GO:0043130">
    <property type="term" value="F:ubiquitin binding"/>
    <property type="evidence" value="ECO:0007669"/>
    <property type="project" value="InterPro"/>
</dbReference>
<feature type="compositionally biased region" description="Basic and acidic residues" evidence="1">
    <location>
        <begin position="172"/>
        <end position="183"/>
    </location>
</feature>
<protein>
    <recommendedName>
        <fullName evidence="3">CUE domain-containing protein</fullName>
    </recommendedName>
</protein>
<keyword evidence="2" id="KW-0812">Transmembrane</keyword>
<keyword evidence="5" id="KW-1185">Reference proteome</keyword>
<feature type="domain" description="CUE" evidence="3">
    <location>
        <begin position="53"/>
        <end position="96"/>
    </location>
</feature>
<sequence>DEQVSATTLIILAVLTGLIVRYVFFSQPATTTAGAGAFQRAVSPAQAAHAARIRELTAERVIQMFPHMDRRTALWELQRTGGNLAATTERILAGRMETPPVTFQPPPPPAGMPGSSPAQGQGEAKPAKRPSQPDLITRYKLHDKIAAGGPGGEAASTGSAPAALGKKAWSSNKEERQSLLQRRRDDMVLEARRKMEVKMAAEKA</sequence>
<comment type="caution">
    <text evidence="4">The sequence shown here is derived from an EMBL/GenBank/DDBJ whole genome shotgun (WGS) entry which is preliminary data.</text>
</comment>
<feature type="non-terminal residue" evidence="4">
    <location>
        <position position="204"/>
    </location>
</feature>
<dbReference type="AlphaFoldDB" id="A0AA40F4P0"/>
<feature type="transmembrane region" description="Helical" evidence="2">
    <location>
        <begin position="6"/>
        <end position="24"/>
    </location>
</feature>
<dbReference type="EMBL" id="JAUKUD010000002">
    <property type="protein sequence ID" value="KAK0751137.1"/>
    <property type="molecule type" value="Genomic_DNA"/>
</dbReference>
<evidence type="ECO:0000313" key="5">
    <source>
        <dbReference type="Proteomes" id="UP001172155"/>
    </source>
</evidence>
<evidence type="ECO:0000256" key="2">
    <source>
        <dbReference type="SAM" id="Phobius"/>
    </source>
</evidence>
<feature type="compositionally biased region" description="Pro residues" evidence="1">
    <location>
        <begin position="102"/>
        <end position="111"/>
    </location>
</feature>
<accession>A0AA40F4P0</accession>
<keyword evidence="2" id="KW-0472">Membrane</keyword>
<keyword evidence="2" id="KW-1133">Transmembrane helix</keyword>
<gene>
    <name evidence="4" type="ORF">B0T18DRAFT_294892</name>
</gene>
<dbReference type="Pfam" id="PF02845">
    <property type="entry name" value="CUE"/>
    <property type="match status" value="1"/>
</dbReference>
<name>A0AA40F4P0_9PEZI</name>
<evidence type="ECO:0000313" key="4">
    <source>
        <dbReference type="EMBL" id="KAK0751137.1"/>
    </source>
</evidence>
<dbReference type="Proteomes" id="UP001172155">
    <property type="component" value="Unassembled WGS sequence"/>
</dbReference>
<evidence type="ECO:0000256" key="1">
    <source>
        <dbReference type="SAM" id="MobiDB-lite"/>
    </source>
</evidence>
<organism evidence="4 5">
    <name type="scientific">Schizothecium vesticola</name>
    <dbReference type="NCBI Taxonomy" id="314040"/>
    <lineage>
        <taxon>Eukaryota</taxon>
        <taxon>Fungi</taxon>
        <taxon>Dikarya</taxon>
        <taxon>Ascomycota</taxon>
        <taxon>Pezizomycotina</taxon>
        <taxon>Sordariomycetes</taxon>
        <taxon>Sordariomycetidae</taxon>
        <taxon>Sordariales</taxon>
        <taxon>Schizotheciaceae</taxon>
        <taxon>Schizothecium</taxon>
    </lineage>
</organism>
<evidence type="ECO:0000259" key="3">
    <source>
        <dbReference type="PROSITE" id="PS51140"/>
    </source>
</evidence>
<dbReference type="InterPro" id="IPR003892">
    <property type="entry name" value="CUE"/>
</dbReference>
<dbReference type="Gene3D" id="1.10.8.10">
    <property type="entry name" value="DNA helicase RuvA subunit, C-terminal domain"/>
    <property type="match status" value="1"/>
</dbReference>
<proteinExistence type="predicted"/>
<feature type="non-terminal residue" evidence="4">
    <location>
        <position position="1"/>
    </location>
</feature>
<dbReference type="PROSITE" id="PS51140">
    <property type="entry name" value="CUE"/>
    <property type="match status" value="1"/>
</dbReference>
<feature type="region of interest" description="Disordered" evidence="1">
    <location>
        <begin position="98"/>
        <end position="133"/>
    </location>
</feature>
<feature type="region of interest" description="Disordered" evidence="1">
    <location>
        <begin position="145"/>
        <end position="183"/>
    </location>
</feature>
<reference evidence="4" key="1">
    <citation type="submission" date="2023-06" db="EMBL/GenBank/DDBJ databases">
        <title>Genome-scale phylogeny and comparative genomics of the fungal order Sordariales.</title>
        <authorList>
            <consortium name="Lawrence Berkeley National Laboratory"/>
            <person name="Hensen N."/>
            <person name="Bonometti L."/>
            <person name="Westerberg I."/>
            <person name="Brannstrom I.O."/>
            <person name="Guillou S."/>
            <person name="Cros-Aarteil S."/>
            <person name="Calhoun S."/>
            <person name="Haridas S."/>
            <person name="Kuo A."/>
            <person name="Mondo S."/>
            <person name="Pangilinan J."/>
            <person name="Riley R."/>
            <person name="LaButti K."/>
            <person name="Andreopoulos B."/>
            <person name="Lipzen A."/>
            <person name="Chen C."/>
            <person name="Yanf M."/>
            <person name="Daum C."/>
            <person name="Ng V."/>
            <person name="Clum A."/>
            <person name="Steindorff A."/>
            <person name="Ohm R."/>
            <person name="Martin F."/>
            <person name="Silar P."/>
            <person name="Natvig D."/>
            <person name="Lalanne C."/>
            <person name="Gautier V."/>
            <person name="Ament-velasquez S.L."/>
            <person name="Kruys A."/>
            <person name="Hutchinson M.I."/>
            <person name="Powell A.J."/>
            <person name="Barry K."/>
            <person name="Miller A.N."/>
            <person name="Grigoriev I.V."/>
            <person name="Debuchy R."/>
            <person name="Gladieux P."/>
            <person name="Thoren M.H."/>
            <person name="Johannesson H."/>
        </authorList>
    </citation>
    <scope>NUCLEOTIDE SEQUENCE</scope>
    <source>
        <strain evidence="4">SMH3187-1</strain>
    </source>
</reference>